<proteinExistence type="predicted"/>
<keyword evidence="2" id="KW-1185">Reference proteome</keyword>
<organism evidence="1 2">
    <name type="scientific">Spirilliplanes yamanashiensis</name>
    <dbReference type="NCBI Taxonomy" id="42233"/>
    <lineage>
        <taxon>Bacteria</taxon>
        <taxon>Bacillati</taxon>
        <taxon>Actinomycetota</taxon>
        <taxon>Actinomycetes</taxon>
        <taxon>Micromonosporales</taxon>
        <taxon>Micromonosporaceae</taxon>
        <taxon>Spirilliplanes</taxon>
    </lineage>
</organism>
<dbReference type="EMBL" id="BOOY01000026">
    <property type="protein sequence ID" value="GIJ04310.1"/>
    <property type="molecule type" value="Genomic_DNA"/>
</dbReference>
<reference evidence="1" key="1">
    <citation type="submission" date="2021-01" db="EMBL/GenBank/DDBJ databases">
        <title>Whole genome shotgun sequence of Spirilliplanes yamanashiensis NBRC 15828.</title>
        <authorList>
            <person name="Komaki H."/>
            <person name="Tamura T."/>
        </authorList>
    </citation>
    <scope>NUCLEOTIDE SEQUENCE</scope>
    <source>
        <strain evidence="1">NBRC 15828</strain>
    </source>
</reference>
<accession>A0A8J3YA88</accession>
<evidence type="ECO:0000313" key="1">
    <source>
        <dbReference type="EMBL" id="GIJ04310.1"/>
    </source>
</evidence>
<dbReference type="Proteomes" id="UP000652013">
    <property type="component" value="Unassembled WGS sequence"/>
</dbReference>
<protein>
    <submittedName>
        <fullName evidence="1">Uncharacterized protein</fullName>
    </submittedName>
</protein>
<gene>
    <name evidence="1" type="ORF">Sya03_36620</name>
</gene>
<evidence type="ECO:0000313" key="2">
    <source>
        <dbReference type="Proteomes" id="UP000652013"/>
    </source>
</evidence>
<comment type="caution">
    <text evidence="1">The sequence shown here is derived from an EMBL/GenBank/DDBJ whole genome shotgun (WGS) entry which is preliminary data.</text>
</comment>
<name>A0A8J3YA88_9ACTN</name>
<dbReference type="AlphaFoldDB" id="A0A8J3YA88"/>
<sequence length="124" mass="13250">MPGRALRRSRAVGAAVARVRAVADELTTAVDRLVAQVAHWELPRWSTALPSGGTRAERVFGLVQRLADRAADAEGEPRREVPRLGPQNLADQVRVMAADLVLAGADPAVLADAAADVLETRRLL</sequence>